<accession>A0A4C1V7Y2</accession>
<dbReference type="Proteomes" id="UP000299102">
    <property type="component" value="Unassembled WGS sequence"/>
</dbReference>
<dbReference type="EMBL" id="BGZK01000288">
    <property type="protein sequence ID" value="GBP34427.1"/>
    <property type="molecule type" value="Genomic_DNA"/>
</dbReference>
<comment type="caution">
    <text evidence="1">The sequence shown here is derived from an EMBL/GenBank/DDBJ whole genome shotgun (WGS) entry which is preliminary data.</text>
</comment>
<sequence>MRNQAVARQEDGEKIVEVAAVLMVSAAPVLDLSIRCSWKSGNRFATRKINFVNWKNRLADMTSKRVERRLSERRLTKRPLNRTVVRAVQHPLSRACLARATRAAVFAHLSRLVRLLLYSCVTSK</sequence>
<protein>
    <submittedName>
        <fullName evidence="1">Uncharacterized protein</fullName>
    </submittedName>
</protein>
<proteinExistence type="predicted"/>
<evidence type="ECO:0000313" key="1">
    <source>
        <dbReference type="EMBL" id="GBP34427.1"/>
    </source>
</evidence>
<reference evidence="1 2" key="1">
    <citation type="journal article" date="2019" name="Commun. Biol.">
        <title>The bagworm genome reveals a unique fibroin gene that provides high tensile strength.</title>
        <authorList>
            <person name="Kono N."/>
            <person name="Nakamura H."/>
            <person name="Ohtoshi R."/>
            <person name="Tomita M."/>
            <person name="Numata K."/>
            <person name="Arakawa K."/>
        </authorList>
    </citation>
    <scope>NUCLEOTIDE SEQUENCE [LARGE SCALE GENOMIC DNA]</scope>
</reference>
<organism evidence="1 2">
    <name type="scientific">Eumeta variegata</name>
    <name type="common">Bagworm moth</name>
    <name type="synonym">Eumeta japonica</name>
    <dbReference type="NCBI Taxonomy" id="151549"/>
    <lineage>
        <taxon>Eukaryota</taxon>
        <taxon>Metazoa</taxon>
        <taxon>Ecdysozoa</taxon>
        <taxon>Arthropoda</taxon>
        <taxon>Hexapoda</taxon>
        <taxon>Insecta</taxon>
        <taxon>Pterygota</taxon>
        <taxon>Neoptera</taxon>
        <taxon>Endopterygota</taxon>
        <taxon>Lepidoptera</taxon>
        <taxon>Glossata</taxon>
        <taxon>Ditrysia</taxon>
        <taxon>Tineoidea</taxon>
        <taxon>Psychidae</taxon>
        <taxon>Oiketicinae</taxon>
        <taxon>Eumeta</taxon>
    </lineage>
</organism>
<name>A0A4C1V7Y2_EUMVA</name>
<dbReference type="AlphaFoldDB" id="A0A4C1V7Y2"/>
<gene>
    <name evidence="1" type="ORF">EVAR_25030_1</name>
</gene>
<evidence type="ECO:0000313" key="2">
    <source>
        <dbReference type="Proteomes" id="UP000299102"/>
    </source>
</evidence>
<keyword evidence="2" id="KW-1185">Reference proteome</keyword>